<dbReference type="EMBL" id="JAOB01000029">
    <property type="protein sequence ID" value="EUA56862.1"/>
    <property type="molecule type" value="Genomic_DNA"/>
</dbReference>
<proteinExistence type="predicted"/>
<dbReference type="Pfam" id="PF00668">
    <property type="entry name" value="Condensation"/>
    <property type="match status" value="1"/>
</dbReference>
<dbReference type="GO" id="GO:0043041">
    <property type="term" value="P:amino acid activation for nonribosomal peptide biosynthetic process"/>
    <property type="evidence" value="ECO:0007669"/>
    <property type="project" value="TreeGrafter"/>
</dbReference>
<protein>
    <submittedName>
        <fullName evidence="2">Putative linear gramicidin synthetase subunit D</fullName>
    </submittedName>
</protein>
<dbReference type="GO" id="GO:0009239">
    <property type="term" value="P:enterobactin biosynthetic process"/>
    <property type="evidence" value="ECO:0007669"/>
    <property type="project" value="TreeGrafter"/>
</dbReference>
<organism evidence="2">
    <name type="scientific">Mycobacterium xenopi 4042</name>
    <dbReference type="NCBI Taxonomy" id="1299334"/>
    <lineage>
        <taxon>Bacteria</taxon>
        <taxon>Bacillati</taxon>
        <taxon>Actinomycetota</taxon>
        <taxon>Actinomycetes</taxon>
        <taxon>Mycobacteriales</taxon>
        <taxon>Mycobacteriaceae</taxon>
        <taxon>Mycobacterium</taxon>
    </lineage>
</organism>
<sequence>MLDFPVSRRVRPESKSLPGMMAGIVPLVLTVSPDASVASFCEHVDKRIREALQHQRFPVQALERKLRLRDPGQLTDRVSINFLPSTLTLSFGGLTASASYTNAGIVGGFGLIFSTAGDELYLSTVGELQPFSNFDVSELAQRLERVLVAMTADPGRVLSSVEVVDAAELARLGEVGNRVVLTRPAPVLVSVPRLFAGQVARAPDAVALSCGGRSWSYRQLDEASNRLAHLLIDYGAGAGRVWRCCCRAAPRRSSRSWGC</sequence>
<dbReference type="PATRIC" id="fig|1299334.3.peg.2998"/>
<dbReference type="Gene3D" id="3.30.559.30">
    <property type="entry name" value="Nonribosomal peptide synthetase, condensation domain"/>
    <property type="match status" value="1"/>
</dbReference>
<accession>X8CKG5</accession>
<dbReference type="PANTHER" id="PTHR45527:SF1">
    <property type="entry name" value="FATTY ACID SYNTHASE"/>
    <property type="match status" value="1"/>
</dbReference>
<dbReference type="SUPFAM" id="SSF52777">
    <property type="entry name" value="CoA-dependent acyltransferases"/>
    <property type="match status" value="1"/>
</dbReference>
<feature type="domain" description="Condensation" evidence="1">
    <location>
        <begin position="4"/>
        <end position="170"/>
    </location>
</feature>
<reference evidence="2" key="1">
    <citation type="submission" date="2014-01" db="EMBL/GenBank/DDBJ databases">
        <authorList>
            <person name="Brown-Elliot B."/>
            <person name="Wallace R."/>
            <person name="Lenaerts A."/>
            <person name="Ordway D."/>
            <person name="DeGroote M.A."/>
            <person name="Parker T."/>
            <person name="Sizemore C."/>
            <person name="Tallon L.J."/>
            <person name="Sadzewicz L.K."/>
            <person name="Sengamalay N."/>
            <person name="Fraser C.M."/>
            <person name="Hine E."/>
            <person name="Shefchek K.A."/>
            <person name="Das S.P."/>
            <person name="Tettelin H."/>
        </authorList>
    </citation>
    <scope>NUCLEOTIDE SEQUENCE [LARGE SCALE GENOMIC DNA]</scope>
    <source>
        <strain evidence="2">4042</strain>
    </source>
</reference>
<dbReference type="InterPro" id="IPR001242">
    <property type="entry name" value="Condensation_dom"/>
</dbReference>
<dbReference type="SUPFAM" id="SSF56801">
    <property type="entry name" value="Acetyl-CoA synthetase-like"/>
    <property type="match status" value="1"/>
</dbReference>
<dbReference type="AlphaFoldDB" id="X8CKG5"/>
<dbReference type="Gene3D" id="3.40.50.980">
    <property type="match status" value="1"/>
</dbReference>
<dbReference type="PANTHER" id="PTHR45527">
    <property type="entry name" value="NONRIBOSOMAL PEPTIDE SYNTHETASE"/>
    <property type="match status" value="1"/>
</dbReference>
<comment type="caution">
    <text evidence="2">The sequence shown here is derived from an EMBL/GenBank/DDBJ whole genome shotgun (WGS) entry which is preliminary data.</text>
</comment>
<gene>
    <name evidence="2" type="ORF">I553_8916</name>
</gene>
<evidence type="ECO:0000313" key="2">
    <source>
        <dbReference type="EMBL" id="EUA56862.1"/>
    </source>
</evidence>
<dbReference type="GO" id="GO:0047527">
    <property type="term" value="F:2,3-dihydroxybenzoate-serine ligase activity"/>
    <property type="evidence" value="ECO:0007669"/>
    <property type="project" value="TreeGrafter"/>
</dbReference>
<evidence type="ECO:0000259" key="1">
    <source>
        <dbReference type="Pfam" id="PF00668"/>
    </source>
</evidence>
<dbReference type="GO" id="GO:0009366">
    <property type="term" value="C:enterobactin synthetase complex"/>
    <property type="evidence" value="ECO:0007669"/>
    <property type="project" value="TreeGrafter"/>
</dbReference>
<dbReference type="GO" id="GO:0005829">
    <property type="term" value="C:cytosol"/>
    <property type="evidence" value="ECO:0007669"/>
    <property type="project" value="TreeGrafter"/>
</dbReference>
<name>X8CKG5_MYCXE</name>
<dbReference type="GO" id="GO:0031177">
    <property type="term" value="F:phosphopantetheine binding"/>
    <property type="evidence" value="ECO:0007669"/>
    <property type="project" value="TreeGrafter"/>
</dbReference>